<dbReference type="Gene3D" id="3.40.50.2000">
    <property type="entry name" value="Glycogen Phosphorylase B"/>
    <property type="match status" value="2"/>
</dbReference>
<protein>
    <submittedName>
        <fullName evidence="2">Glycosyltransferase</fullName>
        <ecNumber evidence="2">2.4.-.-</ecNumber>
    </submittedName>
</protein>
<keyword evidence="2" id="KW-0328">Glycosyltransferase</keyword>
<dbReference type="Pfam" id="PF13692">
    <property type="entry name" value="Glyco_trans_1_4"/>
    <property type="match status" value="1"/>
</dbReference>
<dbReference type="InterPro" id="IPR028098">
    <property type="entry name" value="Glyco_trans_4-like_N"/>
</dbReference>
<dbReference type="EMBL" id="CP074694">
    <property type="protein sequence ID" value="QVL31862.1"/>
    <property type="molecule type" value="Genomic_DNA"/>
</dbReference>
<dbReference type="PANTHER" id="PTHR45947">
    <property type="entry name" value="SULFOQUINOVOSYL TRANSFERASE SQD2"/>
    <property type="match status" value="1"/>
</dbReference>
<sequence>MRVLYSHYLTEAHHPAAKMVQAISERLRTLGHEVIVHGSDGPWNTSIGELSSNNAGKRKNFLSRLKTRLWFGRGIATNFSSLKKDLAAVQAARPDVILCRSDPYRFSMHWAARKLGVPLVTYVDAPAAYECRGFSSDRWHPPGLLEAIEKWGLKQSRAAITISHPAKTILDNYGTKVPVHAVSNGVELSHFAIPSDEQIREQRQKLGITTPNVAGFLGTFQRFHGVALLADLIEATTEREDLSWLLIGSGPELPRLKQAAQKNPRVIFTGRQAPEEAAKYLSLMDVMVAPHARQLKHFYFCPLKILESMAAGAVCLASDQGDIPLILDHGDAGRLVSTNNLPDWKAGLYELFDHPAMRTIIRQNARRRLVEEYTWEATASRVAKILESTLTAEAIRSEPPPAVDLLEAKLWCVT</sequence>
<accession>A0A8E6B5S0</accession>
<organism evidence="2 3">
    <name type="scientific">Telmatocola sphagniphila</name>
    <dbReference type="NCBI Taxonomy" id="1123043"/>
    <lineage>
        <taxon>Bacteria</taxon>
        <taxon>Pseudomonadati</taxon>
        <taxon>Planctomycetota</taxon>
        <taxon>Planctomycetia</taxon>
        <taxon>Gemmatales</taxon>
        <taxon>Gemmataceae</taxon>
    </lineage>
</organism>
<dbReference type="SUPFAM" id="SSF53756">
    <property type="entry name" value="UDP-Glycosyltransferase/glycogen phosphorylase"/>
    <property type="match status" value="1"/>
</dbReference>
<dbReference type="Proteomes" id="UP000676194">
    <property type="component" value="Chromosome"/>
</dbReference>
<proteinExistence type="predicted"/>
<evidence type="ECO:0000313" key="2">
    <source>
        <dbReference type="EMBL" id="QVL31862.1"/>
    </source>
</evidence>
<name>A0A8E6B5S0_9BACT</name>
<reference evidence="2" key="1">
    <citation type="submission" date="2021-05" db="EMBL/GenBank/DDBJ databases">
        <title>Complete genome sequence of the cellulolytic planctomycete Telmatocola sphagniphila SP2T and characterization of the first cellulase from planctomycetes.</title>
        <authorList>
            <person name="Rakitin A.L."/>
            <person name="Beletsky A.V."/>
            <person name="Naumoff D.G."/>
            <person name="Kulichevskaya I.S."/>
            <person name="Mardanov A.V."/>
            <person name="Ravin N.V."/>
            <person name="Dedysh S.N."/>
        </authorList>
    </citation>
    <scope>NUCLEOTIDE SEQUENCE</scope>
    <source>
        <strain evidence="2">SP2T</strain>
    </source>
</reference>
<gene>
    <name evidence="2" type="ORF">KIH39_23995</name>
</gene>
<dbReference type="KEGG" id="tsph:KIH39_23995"/>
<dbReference type="GO" id="GO:0016757">
    <property type="term" value="F:glycosyltransferase activity"/>
    <property type="evidence" value="ECO:0007669"/>
    <property type="project" value="UniProtKB-KW"/>
</dbReference>
<evidence type="ECO:0000259" key="1">
    <source>
        <dbReference type="Pfam" id="PF13439"/>
    </source>
</evidence>
<dbReference type="InterPro" id="IPR050194">
    <property type="entry name" value="Glycosyltransferase_grp1"/>
</dbReference>
<feature type="domain" description="Glycosyltransferase subfamily 4-like N-terminal" evidence="1">
    <location>
        <begin position="17"/>
        <end position="189"/>
    </location>
</feature>
<evidence type="ECO:0000313" key="3">
    <source>
        <dbReference type="Proteomes" id="UP000676194"/>
    </source>
</evidence>
<dbReference type="Pfam" id="PF13439">
    <property type="entry name" value="Glyco_transf_4"/>
    <property type="match status" value="1"/>
</dbReference>
<dbReference type="RefSeq" id="WP_213496249.1">
    <property type="nucleotide sequence ID" value="NZ_CP074694.1"/>
</dbReference>
<dbReference type="PANTHER" id="PTHR45947:SF3">
    <property type="entry name" value="SULFOQUINOVOSYL TRANSFERASE SQD2"/>
    <property type="match status" value="1"/>
</dbReference>
<dbReference type="EC" id="2.4.-.-" evidence="2"/>
<keyword evidence="2" id="KW-0808">Transferase</keyword>
<keyword evidence="3" id="KW-1185">Reference proteome</keyword>
<dbReference type="AlphaFoldDB" id="A0A8E6B5S0"/>